<organism evidence="1">
    <name type="scientific">marine sediment metagenome</name>
    <dbReference type="NCBI Taxonomy" id="412755"/>
    <lineage>
        <taxon>unclassified sequences</taxon>
        <taxon>metagenomes</taxon>
        <taxon>ecological metagenomes</taxon>
    </lineage>
</organism>
<reference evidence="1" key="1">
    <citation type="journal article" date="2014" name="Front. Microbiol.">
        <title>High frequency of phylogenetically diverse reductive dehalogenase-homologous genes in deep subseafloor sedimentary metagenomes.</title>
        <authorList>
            <person name="Kawai M."/>
            <person name="Futagami T."/>
            <person name="Toyoda A."/>
            <person name="Takaki Y."/>
            <person name="Nishi S."/>
            <person name="Hori S."/>
            <person name="Arai W."/>
            <person name="Tsubouchi T."/>
            <person name="Morono Y."/>
            <person name="Uchiyama I."/>
            <person name="Ito T."/>
            <person name="Fujiyama A."/>
            <person name="Inagaki F."/>
            <person name="Takami H."/>
        </authorList>
    </citation>
    <scope>NUCLEOTIDE SEQUENCE</scope>
    <source>
        <strain evidence="1">Expedition CK06-06</strain>
    </source>
</reference>
<proteinExistence type="predicted"/>
<sequence length="168" mass="18900">MEKVLQIDILKEKKLNSHTSSCNCNACGGLPVVSLSGSLLPNPSSIISQSLQSKSKEITENFLNSFKSPETSPEGVYIYTVNIQHFTKDVQSTLLGEKPTNAEMLHKHYPNILFFDSAWRLLNPSTWYIKLLKECLNISAGECGGYYTGFLFCVYQALKKSQTFLEKY</sequence>
<gene>
    <name evidence="1" type="ORF">S12H4_06188</name>
</gene>
<evidence type="ECO:0000313" key="1">
    <source>
        <dbReference type="EMBL" id="GAI68016.1"/>
    </source>
</evidence>
<protein>
    <submittedName>
        <fullName evidence="1">Uncharacterized protein</fullName>
    </submittedName>
</protein>
<dbReference type="AlphaFoldDB" id="X1RM41"/>
<comment type="caution">
    <text evidence="1">The sequence shown here is derived from an EMBL/GenBank/DDBJ whole genome shotgun (WGS) entry which is preliminary data.</text>
</comment>
<name>X1RM41_9ZZZZ</name>
<accession>X1RM41</accession>
<dbReference type="EMBL" id="BARW01002141">
    <property type="protein sequence ID" value="GAI68016.1"/>
    <property type="molecule type" value="Genomic_DNA"/>
</dbReference>